<proteinExistence type="predicted"/>
<dbReference type="RefSeq" id="WP_377211259.1">
    <property type="nucleotide sequence ID" value="NZ_JBHTJV010000002.1"/>
</dbReference>
<protein>
    <submittedName>
        <fullName evidence="1">Uncharacterized protein</fullName>
    </submittedName>
</protein>
<reference evidence="2" key="1">
    <citation type="journal article" date="2019" name="Int. J. Syst. Evol. Microbiol.">
        <title>The Global Catalogue of Microorganisms (GCM) 10K type strain sequencing project: providing services to taxonomists for standard genome sequencing and annotation.</title>
        <authorList>
            <consortium name="The Broad Institute Genomics Platform"/>
            <consortium name="The Broad Institute Genome Sequencing Center for Infectious Disease"/>
            <person name="Wu L."/>
            <person name="Ma J."/>
        </authorList>
    </citation>
    <scope>NUCLEOTIDE SEQUENCE [LARGE SCALE GENOMIC DNA]</scope>
    <source>
        <strain evidence="2">CCUG 60023</strain>
    </source>
</reference>
<dbReference type="Proteomes" id="UP001597101">
    <property type="component" value="Unassembled WGS sequence"/>
</dbReference>
<sequence length="155" mass="16030">MDRENRNEPHPALQPSSVKWVRALIAKSAARNGHDNAEASKSAIPVEESAHNHGCLDTKSIVDDPAMAVRLALACAKVHRGNKGAIPQPVVDLMFSHACDGDAACAAVLASFKGWGSLEASDMIAAKAGTPSIRGKKCVSDMSGSAENAGGKSDA</sequence>
<comment type="caution">
    <text evidence="1">The sequence shown here is derived from an EMBL/GenBank/DDBJ whole genome shotgun (WGS) entry which is preliminary data.</text>
</comment>
<accession>A0ABW3FAZ9</accession>
<dbReference type="EMBL" id="JBHTJV010000002">
    <property type="protein sequence ID" value="MFD0915415.1"/>
    <property type="molecule type" value="Genomic_DNA"/>
</dbReference>
<evidence type="ECO:0000313" key="1">
    <source>
        <dbReference type="EMBL" id="MFD0915415.1"/>
    </source>
</evidence>
<organism evidence="1 2">
    <name type="scientific">Pseudahrensia aquimaris</name>
    <dbReference type="NCBI Taxonomy" id="744461"/>
    <lineage>
        <taxon>Bacteria</taxon>
        <taxon>Pseudomonadati</taxon>
        <taxon>Pseudomonadota</taxon>
        <taxon>Alphaproteobacteria</taxon>
        <taxon>Hyphomicrobiales</taxon>
        <taxon>Ahrensiaceae</taxon>
        <taxon>Pseudahrensia</taxon>
    </lineage>
</organism>
<evidence type="ECO:0000313" key="2">
    <source>
        <dbReference type="Proteomes" id="UP001597101"/>
    </source>
</evidence>
<gene>
    <name evidence="1" type="ORF">ACFQ14_03245</name>
</gene>
<name>A0ABW3FAZ9_9HYPH</name>
<keyword evidence="2" id="KW-1185">Reference proteome</keyword>